<feature type="signal peptide" evidence="1">
    <location>
        <begin position="1"/>
        <end position="16"/>
    </location>
</feature>
<sequence>MLIIIILYMYFRVSVSCWYDDHNHCNMPLLIYDIEAGYKAGKEKVKEGSGYISFIKRNCFGIKLEELELSAWLIFRTGLAGWTGNQSQRRSSHAMNHPTNRRFGYGKTIKDS</sequence>
<dbReference type="EMBL" id="JAUHHV010000002">
    <property type="protein sequence ID" value="KAK1432482.1"/>
    <property type="molecule type" value="Genomic_DNA"/>
</dbReference>
<gene>
    <name evidence="2" type="ORF">QVD17_09379</name>
</gene>
<accession>A0AAD8P582</accession>
<reference evidence="2" key="1">
    <citation type="journal article" date="2023" name="bioRxiv">
        <title>Improved chromosome-level genome assembly for marigold (Tagetes erecta).</title>
        <authorList>
            <person name="Jiang F."/>
            <person name="Yuan L."/>
            <person name="Wang S."/>
            <person name="Wang H."/>
            <person name="Xu D."/>
            <person name="Wang A."/>
            <person name="Fan W."/>
        </authorList>
    </citation>
    <scope>NUCLEOTIDE SEQUENCE</scope>
    <source>
        <strain evidence="2">WSJ</strain>
        <tissue evidence="2">Leaf</tissue>
    </source>
</reference>
<evidence type="ECO:0000256" key="1">
    <source>
        <dbReference type="SAM" id="SignalP"/>
    </source>
</evidence>
<comment type="caution">
    <text evidence="2">The sequence shown here is derived from an EMBL/GenBank/DDBJ whole genome shotgun (WGS) entry which is preliminary data.</text>
</comment>
<organism evidence="2 3">
    <name type="scientific">Tagetes erecta</name>
    <name type="common">African marigold</name>
    <dbReference type="NCBI Taxonomy" id="13708"/>
    <lineage>
        <taxon>Eukaryota</taxon>
        <taxon>Viridiplantae</taxon>
        <taxon>Streptophyta</taxon>
        <taxon>Embryophyta</taxon>
        <taxon>Tracheophyta</taxon>
        <taxon>Spermatophyta</taxon>
        <taxon>Magnoliopsida</taxon>
        <taxon>eudicotyledons</taxon>
        <taxon>Gunneridae</taxon>
        <taxon>Pentapetalae</taxon>
        <taxon>asterids</taxon>
        <taxon>campanulids</taxon>
        <taxon>Asterales</taxon>
        <taxon>Asteraceae</taxon>
        <taxon>Asteroideae</taxon>
        <taxon>Heliantheae alliance</taxon>
        <taxon>Tageteae</taxon>
        <taxon>Tagetes</taxon>
    </lineage>
</organism>
<keyword evidence="1" id="KW-0732">Signal</keyword>
<evidence type="ECO:0000313" key="2">
    <source>
        <dbReference type="EMBL" id="KAK1432482.1"/>
    </source>
</evidence>
<keyword evidence="3" id="KW-1185">Reference proteome</keyword>
<proteinExistence type="predicted"/>
<dbReference type="AlphaFoldDB" id="A0AAD8P582"/>
<dbReference type="Proteomes" id="UP001229421">
    <property type="component" value="Unassembled WGS sequence"/>
</dbReference>
<protein>
    <submittedName>
        <fullName evidence="2">Uncharacterized protein</fullName>
    </submittedName>
</protein>
<evidence type="ECO:0000313" key="3">
    <source>
        <dbReference type="Proteomes" id="UP001229421"/>
    </source>
</evidence>
<feature type="chain" id="PRO_5042096234" evidence="1">
    <location>
        <begin position="17"/>
        <end position="112"/>
    </location>
</feature>
<name>A0AAD8P582_TARER</name>